<comment type="subcellular location">
    <subcellularLocation>
        <location evidence="1">Mitochondrion</location>
    </subcellularLocation>
</comment>
<dbReference type="GO" id="GO:0016226">
    <property type="term" value="P:iron-sulfur cluster assembly"/>
    <property type="evidence" value="ECO:0007669"/>
    <property type="project" value="TreeGrafter"/>
</dbReference>
<dbReference type="EMBL" id="CAJNXB010001392">
    <property type="protein sequence ID" value="CAF3161897.1"/>
    <property type="molecule type" value="Genomic_DNA"/>
</dbReference>
<dbReference type="InterPro" id="IPR057460">
    <property type="entry name" value="CAF17_C"/>
</dbReference>
<dbReference type="InterPro" id="IPR045179">
    <property type="entry name" value="YgfZ/GcvT"/>
</dbReference>
<keyword evidence="2" id="KW-0809">Transit peptide</keyword>
<evidence type="ECO:0000313" key="7">
    <source>
        <dbReference type="EMBL" id="CAF3336985.1"/>
    </source>
</evidence>
<dbReference type="SUPFAM" id="SSF103025">
    <property type="entry name" value="Folate-binding domain"/>
    <property type="match status" value="1"/>
</dbReference>
<evidence type="ECO:0000313" key="14">
    <source>
        <dbReference type="EMBL" id="CAF4590865.1"/>
    </source>
</evidence>
<sequence>MLKRLNQYKSIIRFHHCTAIPLDNRSLIKVHGDDTSKFLQGLITNDIENFKNTNAIYSMLLNARGRILYDMIIYNNHQLNKSSYLIEISQNAAADFMRILRTYKLRKQVNIEDVTEVYRIWSILACQKEVHSNRNDLRDSLNFKTRQGLIIGQSDPRHPSLGVRLITERKTQLDNLVDYCSISNDTSIYKKWLYQHGIAEGTEDIPSGECIPLEYNIVFLNGVSFSKGCYIGQELVARTHHTGVIRKRLMPIQIKNYEELSKSFEHKINDLTIINQETKRRAGKLCASVNETGIALIRLNEWKHNLRIQNADVPIKPSIPTWWPPLDEATKLEMRIDHFSSSS</sequence>
<evidence type="ECO:0000313" key="6">
    <source>
        <dbReference type="EMBL" id="CAF3161897.1"/>
    </source>
</evidence>
<dbReference type="Pfam" id="PF01571">
    <property type="entry name" value="GCV_T"/>
    <property type="match status" value="1"/>
</dbReference>
<dbReference type="Proteomes" id="UP000663833">
    <property type="component" value="Unassembled WGS sequence"/>
</dbReference>
<dbReference type="PANTHER" id="PTHR22602:SF0">
    <property type="entry name" value="TRANSFERASE CAF17, MITOCHONDRIAL-RELATED"/>
    <property type="match status" value="1"/>
</dbReference>
<dbReference type="InterPro" id="IPR006222">
    <property type="entry name" value="GCVT_N"/>
</dbReference>
<evidence type="ECO:0000313" key="15">
    <source>
        <dbReference type="Proteomes" id="UP000663825"/>
    </source>
</evidence>
<evidence type="ECO:0008006" key="17">
    <source>
        <dbReference type="Google" id="ProtNLM"/>
    </source>
</evidence>
<dbReference type="EMBL" id="CAJNYU010002176">
    <property type="protein sequence ID" value="CAF3513219.1"/>
    <property type="molecule type" value="Genomic_DNA"/>
</dbReference>
<evidence type="ECO:0000313" key="10">
    <source>
        <dbReference type="EMBL" id="CAF3531125.1"/>
    </source>
</evidence>
<dbReference type="InterPro" id="IPR027266">
    <property type="entry name" value="TrmE/GcvT-like"/>
</dbReference>
<organism evidence="6 15">
    <name type="scientific">Rotaria socialis</name>
    <dbReference type="NCBI Taxonomy" id="392032"/>
    <lineage>
        <taxon>Eukaryota</taxon>
        <taxon>Metazoa</taxon>
        <taxon>Spiralia</taxon>
        <taxon>Gnathifera</taxon>
        <taxon>Rotifera</taxon>
        <taxon>Eurotatoria</taxon>
        <taxon>Bdelloidea</taxon>
        <taxon>Philodinida</taxon>
        <taxon>Philodinidae</taxon>
        <taxon>Rotaria</taxon>
    </lineage>
</organism>
<dbReference type="Proteomes" id="UP000663862">
    <property type="component" value="Unassembled WGS sequence"/>
</dbReference>
<dbReference type="Pfam" id="PF25455">
    <property type="entry name" value="Beta-barrel_CAF17_C"/>
    <property type="match status" value="1"/>
</dbReference>
<evidence type="ECO:0000259" key="4">
    <source>
        <dbReference type="Pfam" id="PF01571"/>
    </source>
</evidence>
<protein>
    <recommendedName>
        <fullName evidence="17">Aminomethyltransferase folate-binding domain-containing protein</fullName>
    </recommendedName>
</protein>
<dbReference type="EMBL" id="CAJOBO010001109">
    <property type="protein sequence ID" value="CAF4338973.1"/>
    <property type="molecule type" value="Genomic_DNA"/>
</dbReference>
<evidence type="ECO:0000313" key="9">
    <source>
        <dbReference type="EMBL" id="CAF3513219.1"/>
    </source>
</evidence>
<feature type="domain" description="CAF17 C-terminal" evidence="5">
    <location>
        <begin position="246"/>
        <end position="324"/>
    </location>
</feature>
<dbReference type="InterPro" id="IPR017703">
    <property type="entry name" value="YgfZ/GCV_T_CS"/>
</dbReference>
<dbReference type="EMBL" id="CAJOBP010006749">
    <property type="protein sequence ID" value="CAF4500111.1"/>
    <property type="molecule type" value="Genomic_DNA"/>
</dbReference>
<dbReference type="Proteomes" id="UP000663851">
    <property type="component" value="Unassembled WGS sequence"/>
</dbReference>
<dbReference type="GO" id="GO:0005759">
    <property type="term" value="C:mitochondrial matrix"/>
    <property type="evidence" value="ECO:0007669"/>
    <property type="project" value="TreeGrafter"/>
</dbReference>
<evidence type="ECO:0000313" key="16">
    <source>
        <dbReference type="Proteomes" id="UP000663873"/>
    </source>
</evidence>
<dbReference type="EMBL" id="CAJNYT010000975">
    <property type="protein sequence ID" value="CAF3386808.1"/>
    <property type="molecule type" value="Genomic_DNA"/>
</dbReference>
<evidence type="ECO:0000256" key="3">
    <source>
        <dbReference type="ARBA" id="ARBA00023128"/>
    </source>
</evidence>
<dbReference type="EMBL" id="CAJOBQ010000565">
    <property type="protein sequence ID" value="CAF4381670.1"/>
    <property type="molecule type" value="Genomic_DNA"/>
</dbReference>
<dbReference type="OrthoDB" id="191995at2759"/>
<dbReference type="Proteomes" id="UP000663865">
    <property type="component" value="Unassembled WGS sequence"/>
</dbReference>
<comment type="caution">
    <text evidence="6">The sequence shown here is derived from an EMBL/GenBank/DDBJ whole genome shotgun (WGS) entry which is preliminary data.</text>
</comment>
<reference evidence="6" key="1">
    <citation type="submission" date="2021-02" db="EMBL/GenBank/DDBJ databases">
        <authorList>
            <person name="Nowell W R."/>
        </authorList>
    </citation>
    <scope>NUCLEOTIDE SEQUENCE</scope>
</reference>
<name>A0A817PHG2_9BILA</name>
<feature type="domain" description="GCVT N-terminal" evidence="4">
    <location>
        <begin position="28"/>
        <end position="119"/>
    </location>
</feature>
<dbReference type="Proteomes" id="UP000663869">
    <property type="component" value="Unassembled WGS sequence"/>
</dbReference>
<proteinExistence type="predicted"/>
<dbReference type="EMBL" id="CAJNYD010001414">
    <property type="protein sequence ID" value="CAF3336985.1"/>
    <property type="molecule type" value="Genomic_DNA"/>
</dbReference>
<evidence type="ECO:0000313" key="8">
    <source>
        <dbReference type="EMBL" id="CAF3386808.1"/>
    </source>
</evidence>
<evidence type="ECO:0000313" key="12">
    <source>
        <dbReference type="EMBL" id="CAF4381670.1"/>
    </source>
</evidence>
<dbReference type="Proteomes" id="UP000663873">
    <property type="component" value="Unassembled WGS sequence"/>
</dbReference>
<evidence type="ECO:0000256" key="1">
    <source>
        <dbReference type="ARBA" id="ARBA00004173"/>
    </source>
</evidence>
<gene>
    <name evidence="9" type="ORF">FME351_LOCUS17503</name>
    <name evidence="8" type="ORF">GRG538_LOCUS8723</name>
    <name evidence="11" type="ORF">HFQ381_LOCUS15972</name>
    <name evidence="10" type="ORF">KIK155_LOCUS17466</name>
    <name evidence="7" type="ORF">LUA448_LOCUS11774</name>
    <name evidence="6" type="ORF">TIS948_LOCUS10316</name>
    <name evidence="14" type="ORF">TOA249_LOCUS9929</name>
    <name evidence="12" type="ORF">TSG867_LOCUS11631</name>
    <name evidence="13" type="ORF">UJA718_LOCUS26262</name>
</gene>
<dbReference type="EMBL" id="CAJOBS010000503">
    <property type="protein sequence ID" value="CAF4590865.1"/>
    <property type="molecule type" value="Genomic_DNA"/>
</dbReference>
<evidence type="ECO:0000313" key="11">
    <source>
        <dbReference type="EMBL" id="CAF4338973.1"/>
    </source>
</evidence>
<dbReference type="AlphaFoldDB" id="A0A817PHG2"/>
<dbReference type="EMBL" id="CAJNYV010003047">
    <property type="protein sequence ID" value="CAF3531125.1"/>
    <property type="molecule type" value="Genomic_DNA"/>
</dbReference>
<dbReference type="Gene3D" id="3.30.1360.120">
    <property type="entry name" value="Probable tRNA modification gtpase trme, domain 1"/>
    <property type="match status" value="1"/>
</dbReference>
<dbReference type="PANTHER" id="PTHR22602">
    <property type="entry name" value="TRANSFERASE CAF17, MITOCHONDRIAL-RELATED"/>
    <property type="match status" value="1"/>
</dbReference>
<evidence type="ECO:0000313" key="13">
    <source>
        <dbReference type="EMBL" id="CAF4500111.1"/>
    </source>
</evidence>
<evidence type="ECO:0000259" key="5">
    <source>
        <dbReference type="Pfam" id="PF25455"/>
    </source>
</evidence>
<evidence type="ECO:0000256" key="2">
    <source>
        <dbReference type="ARBA" id="ARBA00022946"/>
    </source>
</evidence>
<keyword evidence="3" id="KW-0496">Mitochondrion</keyword>
<accession>A0A817PHG2</accession>
<dbReference type="Proteomes" id="UP000663825">
    <property type="component" value="Unassembled WGS sequence"/>
</dbReference>
<dbReference type="Proteomes" id="UP000663838">
    <property type="component" value="Unassembled WGS sequence"/>
</dbReference>
<dbReference type="Proteomes" id="UP000663872">
    <property type="component" value="Unassembled WGS sequence"/>
</dbReference>
<dbReference type="NCBIfam" id="TIGR03317">
    <property type="entry name" value="ygfZ_signature"/>
    <property type="match status" value="1"/>
</dbReference>
<keyword evidence="16" id="KW-1185">Reference proteome</keyword>